<keyword evidence="2" id="KW-0560">Oxidoreductase</keyword>
<dbReference type="InterPro" id="IPR008927">
    <property type="entry name" value="6-PGluconate_DH-like_C_sf"/>
</dbReference>
<comment type="similarity">
    <text evidence="1">Belongs to the prephenate/arogenate dehydrogenase family.</text>
</comment>
<organism evidence="4 5">
    <name type="scientific">Micromonospora globbae</name>
    <dbReference type="NCBI Taxonomy" id="1894969"/>
    <lineage>
        <taxon>Bacteria</taxon>
        <taxon>Bacillati</taxon>
        <taxon>Actinomycetota</taxon>
        <taxon>Actinomycetes</taxon>
        <taxon>Micromonosporales</taxon>
        <taxon>Micromonosporaceae</taxon>
        <taxon>Micromonospora</taxon>
    </lineage>
</organism>
<feature type="domain" description="Prephenate/arogenate dehydrogenase" evidence="3">
    <location>
        <begin position="9"/>
        <end position="291"/>
    </location>
</feature>
<dbReference type="InterPro" id="IPR046825">
    <property type="entry name" value="PDH_C"/>
</dbReference>
<evidence type="ECO:0000313" key="5">
    <source>
        <dbReference type="Proteomes" id="UP001432190"/>
    </source>
</evidence>
<dbReference type="Proteomes" id="UP001432190">
    <property type="component" value="Chromosome"/>
</dbReference>
<dbReference type="PANTHER" id="PTHR21363:SF0">
    <property type="entry name" value="PREPHENATE DEHYDROGENASE [NADP(+)]"/>
    <property type="match status" value="1"/>
</dbReference>
<dbReference type="PANTHER" id="PTHR21363">
    <property type="entry name" value="PREPHENATE DEHYDROGENASE"/>
    <property type="match status" value="1"/>
</dbReference>
<dbReference type="PROSITE" id="PS51176">
    <property type="entry name" value="PDH_ADH"/>
    <property type="match status" value="1"/>
</dbReference>
<accession>A0ABZ1S5C7</accession>
<sequence length="339" mass="35410">MVDRPGGRPRVAVVGTGLIGGSILLRLHEAYPDVTGWDPDPATRAEGRARGVRVPDDLAEAVGDRDVVFLAGPLPSLPETLLTVAAHTGDRCVVTDVGSTKAGIAGFAAEHGLTGRFVPGHPMAGTERSGLTAAVPTLFDGAAWVLCPASEGIVAFRTLVGLLVDVFAARVVPMDPAVHDSVVALSSHLPHVLAGSLAGAVADSPLRDAVLGLAAGSFRDGTRVAGTPAQRTADMLFQNRDEVLRQVERVRAALDELTAALDRGDLDALVARYRRARELRHALPDRVFHEHRRAFPTDGDHAAEVAYLRDLGAAGGHLTGCRAGADVVTYAGCRPPAEG</sequence>
<dbReference type="Gene3D" id="3.40.50.720">
    <property type="entry name" value="NAD(P)-binding Rossmann-like Domain"/>
    <property type="match status" value="1"/>
</dbReference>
<keyword evidence="5" id="KW-1185">Reference proteome</keyword>
<evidence type="ECO:0000256" key="2">
    <source>
        <dbReference type="ARBA" id="ARBA00023002"/>
    </source>
</evidence>
<dbReference type="SUPFAM" id="SSF51735">
    <property type="entry name" value="NAD(P)-binding Rossmann-fold domains"/>
    <property type="match status" value="1"/>
</dbReference>
<protein>
    <submittedName>
        <fullName evidence="4">Prephenate dehydrogenase/arogenate dehydrogenase family protein</fullName>
    </submittedName>
</protein>
<dbReference type="RefSeq" id="WP_328851652.1">
    <property type="nucleotide sequence ID" value="NZ_CP108084.1"/>
</dbReference>
<proteinExistence type="inferred from homology"/>
<evidence type="ECO:0000256" key="1">
    <source>
        <dbReference type="ARBA" id="ARBA00007964"/>
    </source>
</evidence>
<dbReference type="Pfam" id="PF02153">
    <property type="entry name" value="PDH_N"/>
    <property type="match status" value="1"/>
</dbReference>
<dbReference type="InterPro" id="IPR046826">
    <property type="entry name" value="PDH_N"/>
</dbReference>
<dbReference type="SUPFAM" id="SSF48179">
    <property type="entry name" value="6-phosphogluconate dehydrogenase C-terminal domain-like"/>
    <property type="match status" value="1"/>
</dbReference>
<gene>
    <name evidence="4" type="ORF">OG994_29720</name>
</gene>
<dbReference type="InterPro" id="IPR003099">
    <property type="entry name" value="Prephen_DH"/>
</dbReference>
<dbReference type="Gene3D" id="1.10.3660.10">
    <property type="entry name" value="6-phosphogluconate dehydrogenase C-terminal like domain"/>
    <property type="match status" value="1"/>
</dbReference>
<reference evidence="4" key="1">
    <citation type="submission" date="2022-10" db="EMBL/GenBank/DDBJ databases">
        <title>The complete genomes of actinobacterial strains from the NBC collection.</title>
        <authorList>
            <person name="Joergensen T.S."/>
            <person name="Alvarez Arevalo M."/>
            <person name="Sterndorff E.B."/>
            <person name="Faurdal D."/>
            <person name="Vuksanovic O."/>
            <person name="Mourched A.-S."/>
            <person name="Charusanti P."/>
            <person name="Shaw S."/>
            <person name="Blin K."/>
            <person name="Weber T."/>
        </authorList>
    </citation>
    <scope>NUCLEOTIDE SEQUENCE</scope>
    <source>
        <strain evidence="4">NBC_00256</strain>
    </source>
</reference>
<dbReference type="InterPro" id="IPR036291">
    <property type="entry name" value="NAD(P)-bd_dom_sf"/>
</dbReference>
<dbReference type="Pfam" id="PF20463">
    <property type="entry name" value="PDH_C"/>
    <property type="match status" value="1"/>
</dbReference>
<dbReference type="EMBL" id="CP108084">
    <property type="protein sequence ID" value="WUP49658.1"/>
    <property type="molecule type" value="Genomic_DNA"/>
</dbReference>
<evidence type="ECO:0000313" key="4">
    <source>
        <dbReference type="EMBL" id="WUP49658.1"/>
    </source>
</evidence>
<name>A0ABZ1S5C7_9ACTN</name>
<dbReference type="InterPro" id="IPR050812">
    <property type="entry name" value="Preph/Arog_dehydrog"/>
</dbReference>
<evidence type="ECO:0000259" key="3">
    <source>
        <dbReference type="PROSITE" id="PS51176"/>
    </source>
</evidence>